<dbReference type="EMBL" id="MUKB01000099">
    <property type="protein sequence ID" value="OPX17623.1"/>
    <property type="molecule type" value="Genomic_DNA"/>
</dbReference>
<keyword evidence="1" id="KW-0732">Signal</keyword>
<dbReference type="Gene3D" id="2.60.40.3800">
    <property type="match status" value="1"/>
</dbReference>
<dbReference type="SUPFAM" id="SSF52129">
    <property type="entry name" value="Caspase-like"/>
    <property type="match status" value="1"/>
</dbReference>
<evidence type="ECO:0000256" key="1">
    <source>
        <dbReference type="ARBA" id="ARBA00022729"/>
    </source>
</evidence>
<reference evidence="6" key="1">
    <citation type="submission" date="2017-01" db="EMBL/GenBank/DDBJ databases">
        <title>Novel pathways for hydrocarbon cycling and metabolic interdependencies in hydrothermal sediment communities.</title>
        <authorList>
            <person name="Dombrowski N."/>
            <person name="Seitz K."/>
            <person name="Teske A."/>
            <person name="Baker B."/>
        </authorList>
    </citation>
    <scope>NUCLEOTIDE SEQUENCE [LARGE SCALE GENOMIC DNA]</scope>
</reference>
<feature type="domain" description="FlgD/Vpr Ig-like" evidence="4">
    <location>
        <begin position="1082"/>
        <end position="1132"/>
    </location>
</feature>
<dbReference type="Pfam" id="PF08126">
    <property type="entry name" value="Propeptide_C25"/>
    <property type="match status" value="1"/>
</dbReference>
<dbReference type="Gene3D" id="3.40.50.10390">
    <property type="entry name" value="Gingipain r, domain 1"/>
    <property type="match status" value="1"/>
</dbReference>
<dbReference type="InterPro" id="IPR026444">
    <property type="entry name" value="Secre_tail"/>
</dbReference>
<dbReference type="Gene3D" id="2.60.40.10">
    <property type="entry name" value="Immunoglobulins"/>
    <property type="match status" value="1"/>
</dbReference>
<dbReference type="NCBIfam" id="TIGR04183">
    <property type="entry name" value="Por_Secre_tail"/>
    <property type="match status" value="1"/>
</dbReference>
<feature type="domain" description="Gingipain" evidence="2">
    <location>
        <begin position="199"/>
        <end position="560"/>
    </location>
</feature>
<dbReference type="InterPro" id="IPR008969">
    <property type="entry name" value="CarboxyPept-like_regulatory"/>
</dbReference>
<evidence type="ECO:0000259" key="2">
    <source>
        <dbReference type="Pfam" id="PF01364"/>
    </source>
</evidence>
<dbReference type="Pfam" id="PF01364">
    <property type="entry name" value="Peptidase_C25"/>
    <property type="match status" value="1"/>
</dbReference>
<dbReference type="AlphaFoldDB" id="A0A1V4QE45"/>
<dbReference type="InterPro" id="IPR029031">
    <property type="entry name" value="Gingipain_N_sf"/>
</dbReference>
<dbReference type="GO" id="GO:0006508">
    <property type="term" value="P:proteolysis"/>
    <property type="evidence" value="ECO:0007669"/>
    <property type="project" value="InterPro"/>
</dbReference>
<feature type="domain" description="Gingipain propeptide" evidence="3">
    <location>
        <begin position="35"/>
        <end position="178"/>
    </location>
</feature>
<comment type="caution">
    <text evidence="5">The sequence shown here is derived from an EMBL/GenBank/DDBJ whole genome shotgun (WGS) entry which is preliminary data.</text>
</comment>
<evidence type="ECO:0000313" key="6">
    <source>
        <dbReference type="Proteomes" id="UP000191663"/>
    </source>
</evidence>
<dbReference type="InterPro" id="IPR012600">
    <property type="entry name" value="Propeptide_C25"/>
</dbReference>
<proteinExistence type="predicted"/>
<dbReference type="Pfam" id="PF13860">
    <property type="entry name" value="FlgD_ig"/>
    <property type="match status" value="1"/>
</dbReference>
<evidence type="ECO:0000259" key="4">
    <source>
        <dbReference type="Pfam" id="PF13860"/>
    </source>
</evidence>
<protein>
    <recommendedName>
        <fullName evidence="7">Gingipain domain-containing protein</fullName>
    </recommendedName>
</protein>
<dbReference type="InterPro" id="IPR038490">
    <property type="entry name" value="Gingipain_propep_sf"/>
</dbReference>
<dbReference type="SUPFAM" id="SSF49464">
    <property type="entry name" value="Carboxypeptidase regulatory domain-like"/>
    <property type="match status" value="1"/>
</dbReference>
<evidence type="ECO:0000313" key="5">
    <source>
        <dbReference type="EMBL" id="OPX17623.1"/>
    </source>
</evidence>
<dbReference type="InterPro" id="IPR025965">
    <property type="entry name" value="FlgD/Vpr_Ig-like"/>
</dbReference>
<dbReference type="Gene3D" id="3.40.50.1460">
    <property type="match status" value="1"/>
</dbReference>
<dbReference type="InterPro" id="IPR001769">
    <property type="entry name" value="Gingipain"/>
</dbReference>
<sequence>MIISLIFIISSTVVKDIQFFDYNLQLLPVQEYTKVLLEGCEITDQIGAPELPVKPIFVSLPRGSKVTNIRVLNKESEVLNGVFHLTWAQPPVILLQKEIKKREEPDKKIYGSDNLYPVDIIQFKGLARFDNQTICELLIYPLQYLPASGKLIFYKKIQFAIDYSPGIKIPARTGIIKTIATNPEDVEFHPARQPDDFDYVIISDPPIDTVFQRLADWKTKKGVRTMLRTKTWILSHYPGEDEPAKIRNYIKTLPDSGVQYVLLGGDTDIIPCRFAYAMTCEAGYYPGREDTMPADLYFADLQGTWDEDNDGSYGEIEDSVDLYPDLFVGRAPVNTISEAQKFVEKVLIYERNPAPGYLIQAMFAADILWSDPYTDQGIHKNRIGNESFPQYFDITKLYRSQGNLTPAAVKNSLRQGMGLSNHDGHGWIDVIGCGTGYLHREDFDTLTNAPYYGIFCSIGCWTSAFDFNSISESFVNSPQGGGVAYIGNSSYGWGSPGNPGFGYSDRFDSRIFYSLFKENHFHLGACLALAKAHFIPYSREKNVYRWHQYQINLLGDPELPVWTDTPETLMVSFPDSIPTGNSRVLITVRDKTTGAPIRDALVCLMKLNESYDRGYTDASGSIYLSTTAQTSGNFDLTVSAHNFIPKEFTIPVISGSYVSFLGWQINDSSGNNDGIANPNEDIFLTLTLKNTGNATADNIQLVLSSQDPLITITDSTEYVGSLNPGDSTVITNAFNVNIGSASNGHGIYLELRVSENTKTIIYNPILLIGTPVFDFQEMVVDNLPTLPGDTAAIFLRTENKGYGYAHSPYILLNTTDPYVSILTDSVSGNDIAPESSDTLGPLIVAVHQDCPAGHHPLFNFFISAEGYNHSQDFNLIVGSTGFSDDMESGSALWTTDGTNNLWHISTRRSFSPSHSWYCGEETNGQYVNNMDCYIQTIPFMVYENSVLRFYRWFQVPIYGADGIYVIVIKSTSPDTLADTLDFIGTGGALESRDIQSEWFEEEYSLAPYAGGDTILVRISFISDNDGDVGEGFYIDDVNIENFTPVEIQSDSPSAFALFNLHPNPFQNNLYIKLATTKPLIPQIKVFDITGRIVKTLSRNLFPKDKTIVWDGTDDQGQKLPSGVYFIQVTTTDQCRTEKAILLR</sequence>
<name>A0A1V4QE45_UNCW3</name>
<dbReference type="Gene3D" id="2.60.40.4070">
    <property type="match status" value="1"/>
</dbReference>
<organism evidence="5 6">
    <name type="scientific">candidate division WOR-3 bacterium 4484_100</name>
    <dbReference type="NCBI Taxonomy" id="1936077"/>
    <lineage>
        <taxon>Bacteria</taxon>
        <taxon>Bacteria division WOR-3</taxon>
    </lineage>
</organism>
<dbReference type="GO" id="GO:0004197">
    <property type="term" value="F:cysteine-type endopeptidase activity"/>
    <property type="evidence" value="ECO:0007669"/>
    <property type="project" value="InterPro"/>
</dbReference>
<accession>A0A1V4QE45</accession>
<gene>
    <name evidence="5" type="ORF">BXT86_05520</name>
</gene>
<dbReference type="Proteomes" id="UP000191663">
    <property type="component" value="Unassembled WGS sequence"/>
</dbReference>
<evidence type="ECO:0008006" key="7">
    <source>
        <dbReference type="Google" id="ProtNLM"/>
    </source>
</evidence>
<evidence type="ECO:0000259" key="3">
    <source>
        <dbReference type="Pfam" id="PF08126"/>
    </source>
</evidence>
<dbReference type="InterPro" id="IPR029030">
    <property type="entry name" value="Caspase-like_dom_sf"/>
</dbReference>
<dbReference type="InterPro" id="IPR013783">
    <property type="entry name" value="Ig-like_fold"/>
</dbReference>